<dbReference type="PANTHER" id="PTHR33508">
    <property type="entry name" value="UPF0056 MEMBRANE PROTEIN YHCE"/>
    <property type="match status" value="1"/>
</dbReference>
<evidence type="ECO:0000256" key="7">
    <source>
        <dbReference type="RuleBase" id="RU362048"/>
    </source>
</evidence>
<feature type="transmembrane region" description="Helical" evidence="7">
    <location>
        <begin position="201"/>
        <end position="224"/>
    </location>
</feature>
<keyword evidence="5 7" id="KW-1133">Transmembrane helix</keyword>
<dbReference type="InterPro" id="IPR002771">
    <property type="entry name" value="Multi_antbiot-R_MarC"/>
</dbReference>
<evidence type="ECO:0000256" key="3">
    <source>
        <dbReference type="ARBA" id="ARBA00022475"/>
    </source>
</evidence>
<dbReference type="Proteomes" id="UP000265882">
    <property type="component" value="Unassembled WGS sequence"/>
</dbReference>
<protein>
    <recommendedName>
        <fullName evidence="7">UPF0056 membrane protein</fullName>
    </recommendedName>
</protein>
<comment type="similarity">
    <text evidence="2 7">Belongs to the UPF0056 (MarC) family.</text>
</comment>
<accession>A0A3A4NYJ9</accession>
<feature type="transmembrane region" description="Helical" evidence="7">
    <location>
        <begin position="95"/>
        <end position="122"/>
    </location>
</feature>
<dbReference type="NCBIfam" id="TIGR00427">
    <property type="entry name" value="NAAT family transporter"/>
    <property type="match status" value="1"/>
</dbReference>
<evidence type="ECO:0000256" key="5">
    <source>
        <dbReference type="ARBA" id="ARBA00022989"/>
    </source>
</evidence>
<evidence type="ECO:0000256" key="2">
    <source>
        <dbReference type="ARBA" id="ARBA00009784"/>
    </source>
</evidence>
<evidence type="ECO:0000313" key="9">
    <source>
        <dbReference type="Proteomes" id="UP000265882"/>
    </source>
</evidence>
<evidence type="ECO:0000256" key="4">
    <source>
        <dbReference type="ARBA" id="ARBA00022692"/>
    </source>
</evidence>
<dbReference type="Pfam" id="PF01914">
    <property type="entry name" value="MarC"/>
    <property type="match status" value="1"/>
</dbReference>
<dbReference type="GO" id="GO:0005886">
    <property type="term" value="C:plasma membrane"/>
    <property type="evidence" value="ECO:0007669"/>
    <property type="project" value="UniProtKB-SubCell"/>
</dbReference>
<reference evidence="8 9" key="1">
    <citation type="journal article" date="2017" name="ISME J.">
        <title>Energy and carbon metabolisms in a deep terrestrial subsurface fluid microbial community.</title>
        <authorList>
            <person name="Momper L."/>
            <person name="Jungbluth S.P."/>
            <person name="Lee M.D."/>
            <person name="Amend J.P."/>
        </authorList>
    </citation>
    <scope>NUCLEOTIDE SEQUENCE [LARGE SCALE GENOMIC DNA]</scope>
    <source>
        <strain evidence="8">SURF_5</strain>
    </source>
</reference>
<feature type="transmembrane region" description="Helical" evidence="7">
    <location>
        <begin position="134"/>
        <end position="155"/>
    </location>
</feature>
<feature type="transmembrane region" description="Helical" evidence="7">
    <location>
        <begin position="71"/>
        <end position="89"/>
    </location>
</feature>
<keyword evidence="6 7" id="KW-0472">Membrane</keyword>
<keyword evidence="4 7" id="KW-0812">Transmembrane</keyword>
<feature type="transmembrane region" description="Helical" evidence="7">
    <location>
        <begin position="36"/>
        <end position="59"/>
    </location>
</feature>
<gene>
    <name evidence="8" type="ORF">C4520_02205</name>
</gene>
<evidence type="ECO:0000256" key="6">
    <source>
        <dbReference type="ARBA" id="ARBA00023136"/>
    </source>
</evidence>
<name>A0A3A4NYJ9_ABYX5</name>
<organism evidence="8 9">
    <name type="scientific">Abyssobacteria bacterium (strain SURF_5)</name>
    <dbReference type="NCBI Taxonomy" id="2093360"/>
    <lineage>
        <taxon>Bacteria</taxon>
        <taxon>Pseudomonadati</taxon>
        <taxon>Candidatus Hydrogenedentota</taxon>
        <taxon>Candidatus Abyssobacteria</taxon>
    </lineage>
</organism>
<dbReference type="AlphaFoldDB" id="A0A3A4NYJ9"/>
<proteinExistence type="inferred from homology"/>
<dbReference type="PANTHER" id="PTHR33508:SF1">
    <property type="entry name" value="UPF0056 MEMBRANE PROTEIN YHCE"/>
    <property type="match status" value="1"/>
</dbReference>
<comment type="subcellular location">
    <subcellularLocation>
        <location evidence="1 7">Cell membrane</location>
        <topology evidence="1 7">Multi-pass membrane protein</topology>
    </subcellularLocation>
</comment>
<sequence>MAYNIVFQLLNVTFTPGCEMADTFFLDSIYPALIPYIHSFIPMFVAIDAIGIIPLYSSYTVGLSDEVRRRVAMQAIVTAFLIALAFLFVGRTIFLLLGITVADFQIAGGILLFVLAVIDLVAREKPERMPAAEIGVVPIGTPLIVGPAVLTVLIITSDLYGIMPTMISILLNLAIVAAVILNANRILGFIGEGGARGVAKVVSLLLGAIGVMMVRRGILAVLGLD</sequence>
<evidence type="ECO:0000256" key="1">
    <source>
        <dbReference type="ARBA" id="ARBA00004651"/>
    </source>
</evidence>
<keyword evidence="3" id="KW-1003">Cell membrane</keyword>
<feature type="transmembrane region" description="Helical" evidence="7">
    <location>
        <begin position="161"/>
        <end position="181"/>
    </location>
</feature>
<evidence type="ECO:0000313" key="8">
    <source>
        <dbReference type="EMBL" id="RJP25578.1"/>
    </source>
</evidence>
<dbReference type="EMBL" id="QZKU01000020">
    <property type="protein sequence ID" value="RJP25578.1"/>
    <property type="molecule type" value="Genomic_DNA"/>
</dbReference>
<comment type="caution">
    <text evidence="8">The sequence shown here is derived from an EMBL/GenBank/DDBJ whole genome shotgun (WGS) entry which is preliminary data.</text>
</comment>